<proteinExistence type="predicted"/>
<feature type="domain" description="LysM" evidence="2">
    <location>
        <begin position="114"/>
        <end position="165"/>
    </location>
</feature>
<feature type="domain" description="BON" evidence="1">
    <location>
        <begin position="20"/>
        <end position="88"/>
    </location>
</feature>
<dbReference type="SMART" id="SM00257">
    <property type="entry name" value="LysM"/>
    <property type="match status" value="1"/>
</dbReference>
<dbReference type="PROSITE" id="PS50914">
    <property type="entry name" value="BON"/>
    <property type="match status" value="1"/>
</dbReference>
<dbReference type="RefSeq" id="WP_267654592.1">
    <property type="nucleotide sequence ID" value="NZ_JAOVZR010000001.1"/>
</dbReference>
<dbReference type="InterPro" id="IPR018392">
    <property type="entry name" value="LysM"/>
</dbReference>
<protein>
    <submittedName>
        <fullName evidence="3">Peptidoglycan-binding protein LysM</fullName>
    </submittedName>
</protein>
<dbReference type="SUPFAM" id="SSF54106">
    <property type="entry name" value="LysM domain"/>
    <property type="match status" value="1"/>
</dbReference>
<gene>
    <name evidence="3" type="primary">lysM</name>
    <name evidence="3" type="ORF">OEG84_15540</name>
</gene>
<evidence type="ECO:0000313" key="4">
    <source>
        <dbReference type="Proteomes" id="UP001073227"/>
    </source>
</evidence>
<dbReference type="Pfam" id="PF01476">
    <property type="entry name" value="LysM"/>
    <property type="match status" value="1"/>
</dbReference>
<name>A0ABT3ZBC6_9HYPH</name>
<comment type="caution">
    <text evidence="3">The sequence shown here is derived from an EMBL/GenBank/DDBJ whole genome shotgun (WGS) entry which is preliminary data.</text>
</comment>
<dbReference type="Gene3D" id="3.10.350.10">
    <property type="entry name" value="LysM domain"/>
    <property type="match status" value="1"/>
</dbReference>
<dbReference type="InterPro" id="IPR007055">
    <property type="entry name" value="BON_dom"/>
</dbReference>
<dbReference type="NCBIfam" id="NF008399">
    <property type="entry name" value="PRK11198.1"/>
    <property type="match status" value="1"/>
</dbReference>
<organism evidence="3 4">
    <name type="scientific">Hoeflea algicola</name>
    <dbReference type="NCBI Taxonomy" id="2983763"/>
    <lineage>
        <taxon>Bacteria</taxon>
        <taxon>Pseudomonadati</taxon>
        <taxon>Pseudomonadota</taxon>
        <taxon>Alphaproteobacteria</taxon>
        <taxon>Hyphomicrobiales</taxon>
        <taxon>Rhizobiaceae</taxon>
        <taxon>Hoeflea</taxon>
    </lineage>
</organism>
<dbReference type="Proteomes" id="UP001073227">
    <property type="component" value="Unassembled WGS sequence"/>
</dbReference>
<dbReference type="InterPro" id="IPR036779">
    <property type="entry name" value="LysM_dom_sf"/>
</dbReference>
<keyword evidence="4" id="KW-1185">Reference proteome</keyword>
<dbReference type="PANTHER" id="PTHR34700:SF8">
    <property type="entry name" value="POTASSIUM BINDING PROTEIN KBP"/>
    <property type="match status" value="1"/>
</dbReference>
<dbReference type="EMBL" id="JAOVZR010000001">
    <property type="protein sequence ID" value="MCY0149080.1"/>
    <property type="molecule type" value="Genomic_DNA"/>
</dbReference>
<reference evidence="3" key="1">
    <citation type="submission" date="2022-10" db="EMBL/GenBank/DDBJ databases">
        <title>Hoeflea sp. G2-23, isolated from marine algae.</title>
        <authorList>
            <person name="Kristyanto S."/>
            <person name="Kim J.M."/>
            <person name="Jeon C.O."/>
        </authorList>
    </citation>
    <scope>NUCLEOTIDE SEQUENCE</scope>
    <source>
        <strain evidence="3">G2-23</strain>
    </source>
</reference>
<dbReference type="PANTHER" id="PTHR34700">
    <property type="entry name" value="POTASSIUM BINDING PROTEIN KBP"/>
    <property type="match status" value="1"/>
</dbReference>
<accession>A0ABT3ZBC6</accession>
<evidence type="ECO:0000259" key="1">
    <source>
        <dbReference type="PROSITE" id="PS50914"/>
    </source>
</evidence>
<evidence type="ECO:0000313" key="3">
    <source>
        <dbReference type="EMBL" id="MCY0149080.1"/>
    </source>
</evidence>
<sequence length="171" mass="18122">MGIFDFIKSAGKKIGIGGDDDAPDADAVKKELDSHKLGTDKVEVRVDGDKVVLSGVVEDQSIFEKAIVAVGNTLGISKVEAAELSVVVPDSGLSLASADMTDLVKASIPAKQPRFHTVEKGDNLWKVAEAAYGKGKGSKYTVIFEANTPMLSHPDKIYPGQVLRIPDIETA</sequence>
<evidence type="ECO:0000259" key="2">
    <source>
        <dbReference type="PROSITE" id="PS51782"/>
    </source>
</evidence>
<dbReference type="InterPro" id="IPR052196">
    <property type="entry name" value="Bact_Kbp"/>
</dbReference>
<dbReference type="CDD" id="cd00118">
    <property type="entry name" value="LysM"/>
    <property type="match status" value="1"/>
</dbReference>
<dbReference type="PROSITE" id="PS51782">
    <property type="entry name" value="LYSM"/>
    <property type="match status" value="1"/>
</dbReference>
<dbReference type="Pfam" id="PF04972">
    <property type="entry name" value="BON"/>
    <property type="match status" value="1"/>
</dbReference>